<evidence type="ECO:0000256" key="1">
    <source>
        <dbReference type="SAM" id="SignalP"/>
    </source>
</evidence>
<protein>
    <submittedName>
        <fullName evidence="2">DUF2066 domain-containing protein</fullName>
    </submittedName>
</protein>
<keyword evidence="1" id="KW-0732">Signal</keyword>
<feature type="signal peptide" evidence="1">
    <location>
        <begin position="1"/>
        <end position="24"/>
    </location>
</feature>
<sequence>MLKILLRICVIFYSLTGVTMLASAAEVKQLDEGVVPIDSRSTGLRSQGIKQAFENVVLKNSGTQSALNNERIKQQLNNASSLMTQYGYFEQDGQLFLKVNFDHKRIIALLREAGLPVWGKQRPLTIVWLAAPEDGQREILNDASVAPSRLVFNQESAIKGIPLLFPMMDLEDSMRVGVNDIRGRFADNVASASLRYQANYSLVATIEPNGTVYRYQMDLYPREKAPQALQISSLVSKSGETASIDDAIKAIMAATSEYYVSQYAVADSGQQNTTKVIFTDVANMQSLVEIERYLSQLSAIKAAKIAQIQGQTVKFNVDLFGDEADLHRLMALDPRIAVINSATEQNMSYSSFDSVQQVEKETQIYYWKGQ</sequence>
<name>A0AAW8NL98_9GAMM</name>
<evidence type="ECO:0000313" key="3">
    <source>
        <dbReference type="EMBL" id="MDW4823587.1"/>
    </source>
</evidence>
<evidence type="ECO:0000313" key="5">
    <source>
        <dbReference type="Proteomes" id="UP001271263"/>
    </source>
</evidence>
<comment type="caution">
    <text evidence="2">The sequence shown here is derived from an EMBL/GenBank/DDBJ whole genome shotgun (WGS) entry which is preliminary data.</text>
</comment>
<proteinExistence type="predicted"/>
<dbReference type="AlphaFoldDB" id="A0AAW8NL98"/>
<dbReference type="InterPro" id="IPR018642">
    <property type="entry name" value="DUF2066"/>
</dbReference>
<dbReference type="Proteomes" id="UP001259340">
    <property type="component" value="Unassembled WGS sequence"/>
</dbReference>
<reference evidence="3 5" key="1">
    <citation type="journal article" date="2022" name="bioRxiv">
        <title>Prophages regulate Shewanella fidelis 3313 motility and biofilm formation: implications for gut colonization dynamics in Ciona robusta.</title>
        <authorList>
            <person name="Natarajan O."/>
            <person name="Gibboney S.L."/>
            <person name="Young M.N."/>
            <person name="Lim S.J."/>
            <person name="Pluta N."/>
            <person name="Atkinson C.G."/>
            <person name="Leigh B.A."/>
            <person name="Liberti A."/>
            <person name="Kees E.D."/>
            <person name="Breitbart M."/>
            <person name="Gralnick J.A."/>
            <person name="Dishaw L.J."/>
        </authorList>
    </citation>
    <scope>NUCLEOTIDE SEQUENCE [LARGE SCALE GENOMIC DNA]</scope>
    <source>
        <strain evidence="3 5">JG4066</strain>
    </source>
</reference>
<evidence type="ECO:0000313" key="2">
    <source>
        <dbReference type="EMBL" id="MDR8523978.1"/>
    </source>
</evidence>
<gene>
    <name evidence="2" type="ORF">OS133_09865</name>
    <name evidence="3" type="ORF">OS134_05850</name>
</gene>
<feature type="chain" id="PRO_5043353465" evidence="1">
    <location>
        <begin position="25"/>
        <end position="370"/>
    </location>
</feature>
<dbReference type="Proteomes" id="UP001271263">
    <property type="component" value="Unassembled WGS sequence"/>
</dbReference>
<dbReference type="RefSeq" id="WP_310654766.1">
    <property type="nucleotide sequence ID" value="NZ_JAPMLA010000001.1"/>
</dbReference>
<reference evidence="2" key="2">
    <citation type="submission" date="2022-11" db="EMBL/GenBank/DDBJ databases">
        <title>Prophages regulate Shewanella fidelis motility and biofilm formation: implications for gut colonization dynamics in Ciona robusta.</title>
        <authorList>
            <person name="Natarajan O."/>
            <person name="Gibboney S.L."/>
            <person name="Young M.N."/>
            <person name="Lim S.J."/>
            <person name="Pluta N."/>
            <person name="Atkinson C.G.F."/>
            <person name="Leigh B.A."/>
            <person name="Liberti A."/>
            <person name="Kees E."/>
            <person name="Breitbart M."/>
            <person name="Gralnick J."/>
            <person name="Dishaw L.J."/>
        </authorList>
    </citation>
    <scope>NUCLEOTIDE SEQUENCE</scope>
    <source>
        <strain evidence="2">3313</strain>
    </source>
</reference>
<dbReference type="EMBL" id="JAPMLD010000002">
    <property type="protein sequence ID" value="MDW4823587.1"/>
    <property type="molecule type" value="Genomic_DNA"/>
</dbReference>
<accession>A0AAW8NL98</accession>
<organism evidence="2 4">
    <name type="scientific">Shewanella fidelis</name>
    <dbReference type="NCBI Taxonomy" id="173509"/>
    <lineage>
        <taxon>Bacteria</taxon>
        <taxon>Pseudomonadati</taxon>
        <taxon>Pseudomonadota</taxon>
        <taxon>Gammaproteobacteria</taxon>
        <taxon>Alteromonadales</taxon>
        <taxon>Shewanellaceae</taxon>
        <taxon>Shewanella</taxon>
    </lineage>
</organism>
<dbReference type="EMBL" id="JAPMLE010000001">
    <property type="protein sequence ID" value="MDR8523978.1"/>
    <property type="molecule type" value="Genomic_DNA"/>
</dbReference>
<keyword evidence="5" id="KW-1185">Reference proteome</keyword>
<dbReference type="Pfam" id="PF09839">
    <property type="entry name" value="DUF2066"/>
    <property type="match status" value="1"/>
</dbReference>
<evidence type="ECO:0000313" key="4">
    <source>
        <dbReference type="Proteomes" id="UP001259340"/>
    </source>
</evidence>